<dbReference type="InterPro" id="IPR032675">
    <property type="entry name" value="LRR_dom_sf"/>
</dbReference>
<keyword evidence="3" id="KW-1185">Reference proteome</keyword>
<evidence type="ECO:0000313" key="2">
    <source>
        <dbReference type="EMBL" id="KDQ19239.1"/>
    </source>
</evidence>
<name>A0A067MUE1_BOTB1</name>
<reference evidence="3" key="1">
    <citation type="journal article" date="2014" name="Proc. Natl. Acad. Sci. U.S.A.">
        <title>Extensive sampling of basidiomycete genomes demonstrates inadequacy of the white-rot/brown-rot paradigm for wood decay fungi.</title>
        <authorList>
            <person name="Riley R."/>
            <person name="Salamov A.A."/>
            <person name="Brown D.W."/>
            <person name="Nagy L.G."/>
            <person name="Floudas D."/>
            <person name="Held B.W."/>
            <person name="Levasseur A."/>
            <person name="Lombard V."/>
            <person name="Morin E."/>
            <person name="Otillar R."/>
            <person name="Lindquist E.A."/>
            <person name="Sun H."/>
            <person name="LaButti K.M."/>
            <person name="Schmutz J."/>
            <person name="Jabbour D."/>
            <person name="Luo H."/>
            <person name="Baker S.E."/>
            <person name="Pisabarro A.G."/>
            <person name="Walton J.D."/>
            <person name="Blanchette R.A."/>
            <person name="Henrissat B."/>
            <person name="Martin F."/>
            <person name="Cullen D."/>
            <person name="Hibbett D.S."/>
            <person name="Grigoriev I.V."/>
        </authorList>
    </citation>
    <scope>NUCLEOTIDE SEQUENCE [LARGE SCALE GENOMIC DNA]</scope>
    <source>
        <strain evidence="3">FD-172 SS1</strain>
    </source>
</reference>
<sequence>MSSSDQSRAQPLVDRLPDDVLIKVFETYSQYAQHWHNWIKKRSMLGLSQVCRRWRELTHSYPLFWTRLHLSGSDRDPVKLAEVWVERSGTCPLWIRIEGFRGREERAYTQLCPSYRLHRG</sequence>
<dbReference type="AlphaFoldDB" id="A0A067MUE1"/>
<dbReference type="Pfam" id="PF12937">
    <property type="entry name" value="F-box-like"/>
    <property type="match status" value="1"/>
</dbReference>
<dbReference type="InterPro" id="IPR036047">
    <property type="entry name" value="F-box-like_dom_sf"/>
</dbReference>
<feature type="domain" description="F-box" evidence="1">
    <location>
        <begin position="10"/>
        <end position="68"/>
    </location>
</feature>
<proteinExistence type="predicted"/>
<evidence type="ECO:0000259" key="1">
    <source>
        <dbReference type="PROSITE" id="PS50181"/>
    </source>
</evidence>
<dbReference type="InterPro" id="IPR001810">
    <property type="entry name" value="F-box_dom"/>
</dbReference>
<dbReference type="OrthoDB" id="2269034at2759"/>
<dbReference type="Gene3D" id="3.80.10.10">
    <property type="entry name" value="Ribonuclease Inhibitor"/>
    <property type="match status" value="1"/>
</dbReference>
<dbReference type="EMBL" id="KL198019">
    <property type="protein sequence ID" value="KDQ19239.1"/>
    <property type="molecule type" value="Genomic_DNA"/>
</dbReference>
<dbReference type="SUPFAM" id="SSF81383">
    <property type="entry name" value="F-box domain"/>
    <property type="match status" value="1"/>
</dbReference>
<dbReference type="HOGENOM" id="CLU_2049317_0_0_1"/>
<protein>
    <recommendedName>
        <fullName evidence="1">F-box domain-containing protein</fullName>
    </recommendedName>
</protein>
<dbReference type="InParanoid" id="A0A067MUE1"/>
<dbReference type="Proteomes" id="UP000027195">
    <property type="component" value="Unassembled WGS sequence"/>
</dbReference>
<organism evidence="2 3">
    <name type="scientific">Botryobasidium botryosum (strain FD-172 SS1)</name>
    <dbReference type="NCBI Taxonomy" id="930990"/>
    <lineage>
        <taxon>Eukaryota</taxon>
        <taxon>Fungi</taxon>
        <taxon>Dikarya</taxon>
        <taxon>Basidiomycota</taxon>
        <taxon>Agaricomycotina</taxon>
        <taxon>Agaricomycetes</taxon>
        <taxon>Cantharellales</taxon>
        <taxon>Botryobasidiaceae</taxon>
        <taxon>Botryobasidium</taxon>
    </lineage>
</organism>
<evidence type="ECO:0000313" key="3">
    <source>
        <dbReference type="Proteomes" id="UP000027195"/>
    </source>
</evidence>
<gene>
    <name evidence="2" type="ORF">BOTBODRAFT_51694</name>
</gene>
<dbReference type="PROSITE" id="PS50181">
    <property type="entry name" value="FBOX"/>
    <property type="match status" value="1"/>
</dbReference>
<accession>A0A067MUE1</accession>
<dbReference type="CDD" id="cd09917">
    <property type="entry name" value="F-box_SF"/>
    <property type="match status" value="1"/>
</dbReference>